<dbReference type="AlphaFoldDB" id="A0A4S2LUI6"/>
<evidence type="ECO:0008006" key="5">
    <source>
        <dbReference type="Google" id="ProtNLM"/>
    </source>
</evidence>
<evidence type="ECO:0000313" key="3">
    <source>
        <dbReference type="EMBL" id="TGZ67480.1"/>
    </source>
</evidence>
<keyword evidence="4" id="KW-1185">Reference proteome</keyword>
<organism evidence="3 4">
    <name type="scientific">Opisthorchis felineus</name>
    <dbReference type="NCBI Taxonomy" id="147828"/>
    <lineage>
        <taxon>Eukaryota</taxon>
        <taxon>Metazoa</taxon>
        <taxon>Spiralia</taxon>
        <taxon>Lophotrochozoa</taxon>
        <taxon>Platyhelminthes</taxon>
        <taxon>Trematoda</taxon>
        <taxon>Digenea</taxon>
        <taxon>Opisthorchiida</taxon>
        <taxon>Opisthorchiata</taxon>
        <taxon>Opisthorchiidae</taxon>
        <taxon>Opisthorchis</taxon>
    </lineage>
</organism>
<proteinExistence type="predicted"/>
<feature type="chain" id="PRO_5020984706" description="VWFC domain-containing protein" evidence="2">
    <location>
        <begin position="18"/>
        <end position="148"/>
    </location>
</feature>
<keyword evidence="2" id="KW-0732">Signal</keyword>
<feature type="compositionally biased region" description="Acidic residues" evidence="1">
    <location>
        <begin position="130"/>
        <end position="148"/>
    </location>
</feature>
<evidence type="ECO:0000256" key="2">
    <source>
        <dbReference type="SAM" id="SignalP"/>
    </source>
</evidence>
<dbReference type="EMBL" id="SJOL01006414">
    <property type="protein sequence ID" value="TGZ67480.1"/>
    <property type="molecule type" value="Genomic_DNA"/>
</dbReference>
<evidence type="ECO:0000313" key="4">
    <source>
        <dbReference type="Proteomes" id="UP000308267"/>
    </source>
</evidence>
<feature type="signal peptide" evidence="2">
    <location>
        <begin position="1"/>
        <end position="17"/>
    </location>
</feature>
<dbReference type="Proteomes" id="UP000308267">
    <property type="component" value="Unassembled WGS sequence"/>
</dbReference>
<comment type="caution">
    <text evidence="3">The sequence shown here is derived from an EMBL/GenBank/DDBJ whole genome shotgun (WGS) entry which is preliminary data.</text>
</comment>
<name>A0A4S2LUI6_OPIFE</name>
<gene>
    <name evidence="3" type="ORF">CRM22_004770</name>
</gene>
<accession>A0A4S2LUI6</accession>
<protein>
    <recommendedName>
        <fullName evidence="5">VWFC domain-containing protein</fullName>
    </recommendedName>
</protein>
<reference evidence="3 4" key="1">
    <citation type="journal article" date="2019" name="BMC Genomics">
        <title>New insights from Opisthorchis felineus genome: update on genomics of the epidemiologically important liver flukes.</title>
        <authorList>
            <person name="Ershov N.I."/>
            <person name="Mordvinov V.A."/>
            <person name="Prokhortchouk E.B."/>
            <person name="Pakharukova M.Y."/>
            <person name="Gunbin K.V."/>
            <person name="Ustyantsev K."/>
            <person name="Genaev M.A."/>
            <person name="Blinov A.G."/>
            <person name="Mazur A."/>
            <person name="Boulygina E."/>
            <person name="Tsygankova S."/>
            <person name="Khrameeva E."/>
            <person name="Chekanov N."/>
            <person name="Fan G."/>
            <person name="Xiao A."/>
            <person name="Zhang H."/>
            <person name="Xu X."/>
            <person name="Yang H."/>
            <person name="Solovyev V."/>
            <person name="Lee S.M."/>
            <person name="Liu X."/>
            <person name="Afonnikov D.A."/>
            <person name="Skryabin K.G."/>
        </authorList>
    </citation>
    <scope>NUCLEOTIDE SEQUENCE [LARGE SCALE GENOMIC DNA]</scope>
    <source>
        <strain evidence="3">AK-0245</strain>
        <tissue evidence="3">Whole organism</tissue>
    </source>
</reference>
<evidence type="ECO:0000256" key="1">
    <source>
        <dbReference type="SAM" id="MobiDB-lite"/>
    </source>
</evidence>
<sequence>MMKYVVLFLGWLAYTYSTQFFTHGDKELEACIVNCSIHHEDGPIFADCGPRNPEINSRCPTSIHQSREYWVDRPRCQCVKDKRHQCFQNCTAEAQEIKCYVTCDCDFGSCAACPEVIPKDHKDENREMLEESEEEEDEISETEDDVWS</sequence>
<feature type="region of interest" description="Disordered" evidence="1">
    <location>
        <begin position="124"/>
        <end position="148"/>
    </location>
</feature>